<reference evidence="2" key="1">
    <citation type="submission" date="2016-10" db="EMBL/GenBank/DDBJ databases">
        <authorList>
            <person name="Varghese N."/>
            <person name="Submissions S."/>
        </authorList>
    </citation>
    <scope>NUCLEOTIDE SEQUENCE [LARGE SCALE GENOMIC DNA]</scope>
    <source>
        <strain evidence="2">CGMCC 1.2747</strain>
    </source>
</reference>
<sequence length="72" mass="8593">MSAKTKAKELVKQMYKHQWRADAKEFREAKECAKIAVDEILSLLTLYNEENAFNDLQTKKYWNQVKQEIDKL</sequence>
<evidence type="ECO:0000313" key="2">
    <source>
        <dbReference type="Proteomes" id="UP000199274"/>
    </source>
</evidence>
<dbReference type="EMBL" id="FNDB01000020">
    <property type="protein sequence ID" value="SDI02105.1"/>
    <property type="molecule type" value="Genomic_DNA"/>
</dbReference>
<evidence type="ECO:0000313" key="1">
    <source>
        <dbReference type="EMBL" id="SDI02105.1"/>
    </source>
</evidence>
<dbReference type="RefSeq" id="WP_091258950.1">
    <property type="nucleotide sequence ID" value="NZ_FNDB01000020.1"/>
</dbReference>
<dbReference type="Proteomes" id="UP000199274">
    <property type="component" value="Unassembled WGS sequence"/>
</dbReference>
<organism evidence="1 2">
    <name type="scientific">Flavobacterium omnivorum</name>
    <dbReference type="NCBI Taxonomy" id="178355"/>
    <lineage>
        <taxon>Bacteria</taxon>
        <taxon>Pseudomonadati</taxon>
        <taxon>Bacteroidota</taxon>
        <taxon>Flavobacteriia</taxon>
        <taxon>Flavobacteriales</taxon>
        <taxon>Flavobacteriaceae</taxon>
        <taxon>Flavobacterium</taxon>
    </lineage>
</organism>
<dbReference type="STRING" id="178355.SAMN04488062_12037"/>
<dbReference type="AlphaFoldDB" id="A0A1G8H649"/>
<protein>
    <submittedName>
        <fullName evidence="1">Uncharacterized protein</fullName>
    </submittedName>
</protein>
<accession>A0A1G8H649</accession>
<proteinExistence type="predicted"/>
<keyword evidence="2" id="KW-1185">Reference proteome</keyword>
<gene>
    <name evidence="1" type="ORF">SAMN04488062_12037</name>
</gene>
<name>A0A1G8H649_9FLAO</name>